<reference evidence="1" key="1">
    <citation type="submission" date="2020-01" db="EMBL/GenBank/DDBJ databases">
        <authorList>
            <consortium name="DOE Joint Genome Institute"/>
            <person name="Haridas S."/>
            <person name="Albert R."/>
            <person name="Binder M."/>
            <person name="Bloem J."/>
            <person name="Labutti K."/>
            <person name="Salamov A."/>
            <person name="Andreopoulos B."/>
            <person name="Baker S.E."/>
            <person name="Barry K."/>
            <person name="Bills G."/>
            <person name="Bluhm B.H."/>
            <person name="Cannon C."/>
            <person name="Castanera R."/>
            <person name="Culley D.E."/>
            <person name="Daum C."/>
            <person name="Ezra D."/>
            <person name="Gonzalez J.B."/>
            <person name="Henrissat B."/>
            <person name="Kuo A."/>
            <person name="Liang C."/>
            <person name="Lipzen A."/>
            <person name="Lutzoni F."/>
            <person name="Magnuson J."/>
            <person name="Mondo S."/>
            <person name="Nolan M."/>
            <person name="Ohm R."/>
            <person name="Pangilinan J."/>
            <person name="Park H.-J."/>
            <person name="Ramirez L."/>
            <person name="Alfaro M."/>
            <person name="Sun H."/>
            <person name="Tritt A."/>
            <person name="Yoshinaga Y."/>
            <person name="Zwiers L.-H."/>
            <person name="Turgeon B.G."/>
            <person name="Goodwin S.B."/>
            <person name="Spatafora J.W."/>
            <person name="Crous P.W."/>
            <person name="Grigoriev I.V."/>
        </authorList>
    </citation>
    <scope>NUCLEOTIDE SEQUENCE</scope>
    <source>
        <strain evidence="1">CBS 394.84</strain>
    </source>
</reference>
<dbReference type="EMBL" id="ML976616">
    <property type="protein sequence ID" value="KAF1844784.1"/>
    <property type="molecule type" value="Genomic_DNA"/>
</dbReference>
<dbReference type="RefSeq" id="XP_040787347.1">
    <property type="nucleotide sequence ID" value="XM_040931802.1"/>
</dbReference>
<evidence type="ECO:0000313" key="2">
    <source>
        <dbReference type="Proteomes" id="UP000800039"/>
    </source>
</evidence>
<gene>
    <name evidence="1" type="ORF">K460DRAFT_354665</name>
</gene>
<name>A0A9P4GG28_9PLEO</name>
<dbReference type="GeneID" id="63849054"/>
<dbReference type="Proteomes" id="UP000800039">
    <property type="component" value="Unassembled WGS sequence"/>
</dbReference>
<dbReference type="AlphaFoldDB" id="A0A9P4GG28"/>
<keyword evidence="2" id="KW-1185">Reference proteome</keyword>
<organism evidence="1 2">
    <name type="scientific">Cucurbitaria berberidis CBS 394.84</name>
    <dbReference type="NCBI Taxonomy" id="1168544"/>
    <lineage>
        <taxon>Eukaryota</taxon>
        <taxon>Fungi</taxon>
        <taxon>Dikarya</taxon>
        <taxon>Ascomycota</taxon>
        <taxon>Pezizomycotina</taxon>
        <taxon>Dothideomycetes</taxon>
        <taxon>Pleosporomycetidae</taxon>
        <taxon>Pleosporales</taxon>
        <taxon>Pleosporineae</taxon>
        <taxon>Cucurbitariaceae</taxon>
        <taxon>Cucurbitaria</taxon>
    </lineage>
</organism>
<sequence length="336" mass="37685">MPPTNNPGKNTEAKAETMILLVLKPALLWYRVPMSALLETQWGTNLCTNLDKNHPVLFLESFTPAVFGYYVLWLLDAPLFPYVDLSRPFKGFDATMFTLIYNIPTHVHHPEITMLTMSDESLDNDPSTTGESRRLVFAYFLGQNIGDVHFQDAIMNTIIKYFRANHPPPVSFVTNVYQNSAIGRVSGLQKFLIDYYIWACVPPEEGRLPYICDFANVDPSQVPPLSAYPAAFRQQVTATLRDNVTQDIVDPGALLRPQVPVVAWALINRTEPRGAVVDFAGLQAFLCNARQGTLKCRYHHHSRNQPCHNMLVDDTPVVGPVNPGTRNLALFVSPSQ</sequence>
<protein>
    <submittedName>
        <fullName evidence="1">Uncharacterized protein</fullName>
    </submittedName>
</protein>
<comment type="caution">
    <text evidence="1">The sequence shown here is derived from an EMBL/GenBank/DDBJ whole genome shotgun (WGS) entry which is preliminary data.</text>
</comment>
<dbReference type="OrthoDB" id="3782267at2759"/>
<evidence type="ECO:0000313" key="1">
    <source>
        <dbReference type="EMBL" id="KAF1844784.1"/>
    </source>
</evidence>
<accession>A0A9P4GG28</accession>
<proteinExistence type="predicted"/>